<reference evidence="3" key="1">
    <citation type="submission" date="2016-10" db="EMBL/GenBank/DDBJ databases">
        <authorList>
            <person name="Varghese N."/>
            <person name="Submissions S."/>
        </authorList>
    </citation>
    <scope>NUCLEOTIDE SEQUENCE [LARGE SCALE GENOMIC DNA]</scope>
    <source>
        <strain evidence="3">DSM 43163</strain>
    </source>
</reference>
<feature type="region of interest" description="Disordered" evidence="1">
    <location>
        <begin position="45"/>
        <end position="64"/>
    </location>
</feature>
<dbReference type="AlphaFoldDB" id="A0A1H6DTL3"/>
<accession>A0A1H6DTL3</accession>
<evidence type="ECO:0000313" key="3">
    <source>
        <dbReference type="Proteomes" id="UP000236723"/>
    </source>
</evidence>
<evidence type="ECO:0000313" key="2">
    <source>
        <dbReference type="EMBL" id="SEG88569.1"/>
    </source>
</evidence>
<name>A0A1H6DTL3_9ACTN</name>
<evidence type="ECO:0000256" key="1">
    <source>
        <dbReference type="SAM" id="MobiDB-lite"/>
    </source>
</evidence>
<gene>
    <name evidence="2" type="ORF">SAMN04489712_12233</name>
</gene>
<keyword evidence="3" id="KW-1185">Reference proteome</keyword>
<proteinExistence type="predicted"/>
<dbReference type="Proteomes" id="UP000236723">
    <property type="component" value="Unassembled WGS sequence"/>
</dbReference>
<dbReference type="Gene3D" id="3.10.129.10">
    <property type="entry name" value="Hotdog Thioesterase"/>
    <property type="match status" value="1"/>
</dbReference>
<organism evidence="2 3">
    <name type="scientific">Thermomonospora echinospora</name>
    <dbReference type="NCBI Taxonomy" id="1992"/>
    <lineage>
        <taxon>Bacteria</taxon>
        <taxon>Bacillati</taxon>
        <taxon>Actinomycetota</taxon>
        <taxon>Actinomycetes</taxon>
        <taxon>Streptosporangiales</taxon>
        <taxon>Thermomonosporaceae</taxon>
        <taxon>Thermomonospora</taxon>
    </lineage>
</organism>
<protein>
    <submittedName>
        <fullName evidence="2">Uncharacterized protein</fullName>
    </submittedName>
</protein>
<dbReference type="EMBL" id="FNVO01000022">
    <property type="protein sequence ID" value="SEG88569.1"/>
    <property type="molecule type" value="Genomic_DNA"/>
</dbReference>
<sequence length="64" mass="6633">MTAGSADGTVHTGAARANERALCRGSMFDRFGRLVAGVTHEGLIRVRPGEGRPSPLAGSGKECH</sequence>